<reference evidence="2 4" key="2">
    <citation type="submission" date="2019-01" db="EMBL/GenBank/DDBJ databases">
        <title>The Pseudomonas aeruginosa pan-genome provides new insights on its population structure, horizontal gene transfer and pathogenicity.</title>
        <authorList>
            <person name="Freschi L."/>
            <person name="Vincent A.T."/>
            <person name="Jeukens J."/>
            <person name="Emond-Rheault J.-G."/>
            <person name="Kukavica-Ibrulj I."/>
            <person name="Dupont M.-J."/>
            <person name="Charette S.J."/>
            <person name="Boyle B."/>
            <person name="Levesque R.C."/>
        </authorList>
    </citation>
    <scope>NUCLEOTIDE SEQUENCE [LARGE SCALE GENOMIC DNA]</scope>
    <source>
        <strain evidence="2 4">PA-W36</strain>
    </source>
</reference>
<gene>
    <name evidence="1" type="primary">tagF</name>
    <name evidence="1" type="ORF">GNQ48_08510</name>
    <name evidence="2" type="ORF">IPC1295_26240</name>
    <name evidence="3" type="ORF">L4V69_03575</name>
</gene>
<organism evidence="2 4">
    <name type="scientific">Pseudomonas aeruginosa</name>
    <dbReference type="NCBI Taxonomy" id="287"/>
    <lineage>
        <taxon>Bacteria</taxon>
        <taxon>Pseudomonadati</taxon>
        <taxon>Pseudomonadota</taxon>
        <taxon>Gammaproteobacteria</taxon>
        <taxon>Pseudomonadales</taxon>
        <taxon>Pseudomonadaceae</taxon>
        <taxon>Pseudomonas</taxon>
    </lineage>
</organism>
<accession>A0A077JJU0</accession>
<evidence type="ECO:0000313" key="3">
    <source>
        <dbReference type="EMBL" id="WOS78223.1"/>
    </source>
</evidence>
<name>A0A077JJU0_PSEAI</name>
<dbReference type="EMBL" id="WOAD01000005">
    <property type="protein sequence ID" value="MUI35046.1"/>
    <property type="molecule type" value="Genomic_DNA"/>
</dbReference>
<dbReference type="RefSeq" id="WP_003083642.1">
    <property type="nucleotide sequence ID" value="NZ_AP014622.1"/>
</dbReference>
<proteinExistence type="predicted"/>
<dbReference type="EMBL" id="NSNE01000019">
    <property type="protein sequence ID" value="RPM08641.1"/>
    <property type="molecule type" value="Genomic_DNA"/>
</dbReference>
<dbReference type="Proteomes" id="UP000284767">
    <property type="component" value="Unassembled WGS sequence"/>
</dbReference>
<dbReference type="InterPro" id="IPR038225">
    <property type="entry name" value="TagF_sf"/>
</dbReference>
<protein>
    <submittedName>
        <fullName evidence="2">Type VI secretion system-associated protein TagF</fullName>
    </submittedName>
</protein>
<dbReference type="EMBL" id="CP136986">
    <property type="protein sequence ID" value="WOS78223.1"/>
    <property type="molecule type" value="Genomic_DNA"/>
</dbReference>
<dbReference type="AlphaFoldDB" id="A0A077JJU0"/>
<evidence type="ECO:0000313" key="4">
    <source>
        <dbReference type="Proteomes" id="UP000284767"/>
    </source>
</evidence>
<dbReference type="PIRSF" id="PIRSF029287">
    <property type="entry name" value="UCP029287"/>
    <property type="match status" value="1"/>
</dbReference>
<dbReference type="Proteomes" id="UP000433532">
    <property type="component" value="Unassembled WGS sequence"/>
</dbReference>
<dbReference type="NCBIfam" id="TIGR03373">
    <property type="entry name" value="VI_minor_4"/>
    <property type="match status" value="1"/>
</dbReference>
<dbReference type="Proteomes" id="UP001297540">
    <property type="component" value="Chromosome"/>
</dbReference>
<sequence length="226" mass="23844">MNSVGFYGKLAGRGDFVSRGLPNTFVEPWDAWLASGMRASQDELGAAWLDAYLTSPLWRFAIAPGLLGGEAVAGVVMPSIDRVGRYFPLTVACLLPANADLGGLVGGDDGWFEQVESLLLSTLEPEAEVEAFEQAVAQLPAPPCGPRIEQSLISGNLLRSEAVTPAQRLAALAQHACDGASHWWGRGSARISAGLMRYQGLPPAPAFGRFLTGEGEVIPLFPGIPG</sequence>
<evidence type="ECO:0000313" key="1">
    <source>
        <dbReference type="EMBL" id="MUI35046.1"/>
    </source>
</evidence>
<reference evidence="2 4" key="1">
    <citation type="submission" date="2017-08" db="EMBL/GenBank/DDBJ databases">
        <authorList>
            <person name="Feschi L."/>
            <person name="Jeukens J."/>
            <person name="Emond-Rheault J.-G."/>
            <person name="Kukavica-Ibrulj I."/>
            <person name="Boyle B."/>
            <person name="Levesque R.C."/>
        </authorList>
    </citation>
    <scope>NUCLEOTIDE SEQUENCE [LARGE SCALE GENOMIC DNA]</scope>
    <source>
        <strain evidence="2 4">PA-W36</strain>
    </source>
</reference>
<reference evidence="1 5" key="3">
    <citation type="submission" date="2019-11" db="EMBL/GenBank/DDBJ databases">
        <title>Genomes of ocular Pseudomonas aeruginosa isolates.</title>
        <authorList>
            <person name="Khan M."/>
            <person name="Rice S.A."/>
            <person name="Willcox M.D.P."/>
            <person name="Stapleton F."/>
        </authorList>
    </citation>
    <scope>NUCLEOTIDE SEQUENCE [LARGE SCALE GENOMIC DNA]</scope>
    <source>
        <strain evidence="1 5">PA221</strain>
    </source>
</reference>
<evidence type="ECO:0000313" key="2">
    <source>
        <dbReference type="EMBL" id="RPM08641.1"/>
    </source>
</evidence>
<dbReference type="Pfam" id="PF09867">
    <property type="entry name" value="TagF_N"/>
    <property type="match status" value="1"/>
</dbReference>
<dbReference type="Gene3D" id="3.40.1730.10">
    <property type="entry name" value="pa0076 domain"/>
    <property type="match status" value="1"/>
</dbReference>
<dbReference type="KEGG" id="paeb:NCGM1900_0073"/>
<dbReference type="InterPro" id="IPR017748">
    <property type="entry name" value="TagF"/>
</dbReference>
<reference evidence="3" key="4">
    <citation type="submission" date="2023-06" db="EMBL/GenBank/DDBJ databases">
        <authorList>
            <consortium name="Clinical and Environmental Microbiology Branch: Whole genome sequencing antimicrobial resistance pathogens in the healthcare setting"/>
        </authorList>
    </citation>
    <scope>NUCLEOTIDE SEQUENCE</scope>
    <source>
        <strain evidence="3">2021CK-01020</strain>
    </source>
</reference>
<reference evidence="3" key="5">
    <citation type="submission" date="2023-10" db="EMBL/GenBank/DDBJ databases">
        <title>Pathogen: clinical or host-associated sample.</title>
        <authorList>
            <person name="Hergert J."/>
            <person name="Casey R."/>
            <person name="Wagner J."/>
            <person name="Young E.L."/>
            <person name="Oakeson K.F."/>
        </authorList>
    </citation>
    <scope>NUCLEOTIDE SEQUENCE</scope>
    <source>
        <strain evidence="3">2021CK-01020</strain>
    </source>
</reference>
<evidence type="ECO:0000313" key="5">
    <source>
        <dbReference type="Proteomes" id="UP000433532"/>
    </source>
</evidence>